<dbReference type="GeneID" id="89970091"/>
<organism evidence="4 5">
    <name type="scientific">Exophiala bonariae</name>
    <dbReference type="NCBI Taxonomy" id="1690606"/>
    <lineage>
        <taxon>Eukaryota</taxon>
        <taxon>Fungi</taxon>
        <taxon>Dikarya</taxon>
        <taxon>Ascomycota</taxon>
        <taxon>Pezizomycotina</taxon>
        <taxon>Eurotiomycetes</taxon>
        <taxon>Chaetothyriomycetidae</taxon>
        <taxon>Chaetothyriales</taxon>
        <taxon>Herpotrichiellaceae</taxon>
        <taxon>Exophiala</taxon>
    </lineage>
</organism>
<feature type="compositionally biased region" description="Polar residues" evidence="3">
    <location>
        <begin position="983"/>
        <end position="1007"/>
    </location>
</feature>
<evidence type="ECO:0000313" key="4">
    <source>
        <dbReference type="EMBL" id="KAK5053913.1"/>
    </source>
</evidence>
<evidence type="ECO:0000256" key="2">
    <source>
        <dbReference type="SAM" id="Coils"/>
    </source>
</evidence>
<keyword evidence="1 2" id="KW-0175">Coiled coil</keyword>
<feature type="compositionally biased region" description="Polar residues" evidence="3">
    <location>
        <begin position="416"/>
        <end position="444"/>
    </location>
</feature>
<dbReference type="PANTHER" id="PTHR32083">
    <property type="entry name" value="CILIA AND FLAGELLA-ASSOCIATED PROTEIN 58-RELATED"/>
    <property type="match status" value="1"/>
</dbReference>
<protein>
    <recommendedName>
        <fullName evidence="6">Myosin class II heavy chain</fullName>
    </recommendedName>
</protein>
<feature type="region of interest" description="Disordered" evidence="3">
    <location>
        <begin position="783"/>
        <end position="818"/>
    </location>
</feature>
<dbReference type="GO" id="GO:0005856">
    <property type="term" value="C:cytoskeleton"/>
    <property type="evidence" value="ECO:0007669"/>
    <property type="project" value="TreeGrafter"/>
</dbReference>
<feature type="compositionally biased region" description="Polar residues" evidence="3">
    <location>
        <begin position="2109"/>
        <end position="2120"/>
    </location>
</feature>
<feature type="coiled-coil region" evidence="2">
    <location>
        <begin position="1942"/>
        <end position="1976"/>
    </location>
</feature>
<feature type="region of interest" description="Disordered" evidence="3">
    <location>
        <begin position="1080"/>
        <end position="1154"/>
    </location>
</feature>
<feature type="region of interest" description="Disordered" evidence="3">
    <location>
        <begin position="1"/>
        <end position="162"/>
    </location>
</feature>
<feature type="region of interest" description="Disordered" evidence="3">
    <location>
        <begin position="1355"/>
        <end position="1379"/>
    </location>
</feature>
<dbReference type="PANTHER" id="PTHR32083:SF0">
    <property type="entry name" value="CILIA AND FLAGELLA-ASSOCIATED PROTEIN 58"/>
    <property type="match status" value="1"/>
</dbReference>
<feature type="compositionally biased region" description="Basic and acidic residues" evidence="3">
    <location>
        <begin position="1021"/>
        <end position="1050"/>
    </location>
</feature>
<feature type="compositionally biased region" description="Polar residues" evidence="3">
    <location>
        <begin position="2086"/>
        <end position="2098"/>
    </location>
</feature>
<feature type="compositionally biased region" description="Basic and acidic residues" evidence="3">
    <location>
        <begin position="1363"/>
        <end position="1372"/>
    </location>
</feature>
<feature type="compositionally biased region" description="Low complexity" evidence="3">
    <location>
        <begin position="741"/>
        <end position="752"/>
    </location>
</feature>
<evidence type="ECO:0000256" key="3">
    <source>
        <dbReference type="SAM" id="MobiDB-lite"/>
    </source>
</evidence>
<keyword evidence="5" id="KW-1185">Reference proteome</keyword>
<feature type="compositionally biased region" description="Polar residues" evidence="3">
    <location>
        <begin position="372"/>
        <end position="385"/>
    </location>
</feature>
<feature type="region of interest" description="Disordered" evidence="3">
    <location>
        <begin position="232"/>
        <end position="257"/>
    </location>
</feature>
<proteinExistence type="predicted"/>
<feature type="region of interest" description="Disordered" evidence="3">
    <location>
        <begin position="617"/>
        <end position="676"/>
    </location>
</feature>
<gene>
    <name evidence="4" type="ORF">LTR84_001875</name>
</gene>
<evidence type="ECO:0008006" key="6">
    <source>
        <dbReference type="Google" id="ProtNLM"/>
    </source>
</evidence>
<feature type="region of interest" description="Disordered" evidence="3">
    <location>
        <begin position="689"/>
        <end position="711"/>
    </location>
</feature>
<dbReference type="Proteomes" id="UP001358417">
    <property type="component" value="Unassembled WGS sequence"/>
</dbReference>
<evidence type="ECO:0000313" key="5">
    <source>
        <dbReference type="Proteomes" id="UP001358417"/>
    </source>
</evidence>
<evidence type="ECO:0000256" key="1">
    <source>
        <dbReference type="ARBA" id="ARBA00023054"/>
    </source>
</evidence>
<feature type="compositionally biased region" description="Polar residues" evidence="3">
    <location>
        <begin position="847"/>
        <end position="859"/>
    </location>
</feature>
<feature type="region of interest" description="Disordered" evidence="3">
    <location>
        <begin position="370"/>
        <end position="484"/>
    </location>
</feature>
<feature type="region of interest" description="Disordered" evidence="3">
    <location>
        <begin position="847"/>
        <end position="1067"/>
    </location>
</feature>
<sequence length="2221" mass="244941">MTEDLPLDSANWVSPYTLPPLPNLHRSRGHSSHLKSPDLPRPYYAAAWGSPYATPSPRRPARPAPSTGQHAAFGSSSPSLPTRQILPAASTHDLSARSVPLRAQTQPVETNRKRHTEHLNWLSDSEDTGSETAGKEQEDQTPTREAYLDSWGPSPVSDQPELSRIHRRSESLATITPDIFHGSEILSIEPHNPQQLLFPSLDLTMASPGSTIVESGSKPQQAHDRRMSLLEAEDRPLPSPTSPLRPRPNSLQSYQRPKKKVIWRGKACIIALPLTDREAAGLPPLLTAEEAKHRINEWIAQGYNIDGFELTHSSSSHSIQSNGQSRPVYPDPLDLQRERKLRSYQVSIPNQAEWESWVSHLKEEKLRALGVSPSNSEAPPSTRSPFSPDLSRVSSGYPGLAPSPPIAPSSSASNPLRATSNPFSPSLISSAGMSPQPGSVNSSHFGGIPKPLHAHKQSMAPPNQRGRINSPFDHAASQSHSFSPGVPLSIPPLSSRQNSFSPNNPLRLPNLGEVLSPGSQQPGFDPRGPNANMPPTYSRHGYFPSQANFTGPYPGNWKAPNTALPQRVDSLTRTPEFRVPSRSPIEIAHPTPKSHRHNLSMALQREIDEAEASLVEKDRNHDAEHNAISDQPVRKDSNFDEQNDEPPILRRPETLTDERSEIETNPSIAATPMLMDDKNPFVTWQALSDAAKGDAKASDTDEPPTVLPKFNVQAKEFDPRGGFSSSNFSFNNDAFAPFSVSQQAPASASTAPKNAARTRLSLSHLNADAPAFTPTFAATSTPKQFAFETSKEDPSAPNSSAVPDPPQHKAPKDSGFRFSSATFNVDAPVFSPSNSIFSTIGSNIVSTTPGSTVESNSIFGNVVIGPDSKPTRRGSKAVTITRPRSKEGPIQDDVSSSGEDKYDESQEDEGGRPMAPADRQKRARRTGSDGDRSPVYADSAPFRQSSITPAGGNMSNTVHGHPNERKPSFDGWSYISPDENELSNKSVSTKLKSPSRLSHGSASSFTFKNEGDAAMFNDARPPWEKQPHVEPESALKQEPSFDDHEPEADVGRQASPPQPEFRSHKIKSSLSALAKPFEFSPQLSSPKVASSLSAPRKPQGLEASRFAAPLDSEDTPVVLGANLSSPPPDLDHYLEPGSDSRSEVEVDVETPSDAEAKALSISSAPSLPVHDTENLVREGSRDLGREAEAEASSNEDDLIPGLRMRHQDEPVPSFEDIDAVMKQLEVHPELGIERIDTPLQSTPLVDMRLSGIFRSDAPSPSPARIHDNRILQSELSYPPSTGLGIGIHKLNTGREDVSDWGGSMPAAEEAKLQLRSQFFDGHVNDLVDGILENRLGPLESTLQTIQNSLAILASGSKTKHERKSAEADIKDSDADDEDEDDYDAFEGFASYRSKSPSARREVWKQDRLRAAVSQALASYEPPAPAQPALDLTEFSEMLQEIRQVALQNNSLNTQHELRTVVEDVISQHPRLRGSRVQQDYEATEGKLKPQIDGLESMLKMAKEHNAEEVQLRRKAEEQVAELKLRLSIAEDEAAQYREASEETQQTLVAFLEEKESYKNLEDQFDNMTLQNSALQTTLDEYRVSSDQWRDDIREERSKNKALRETLHDLAKQLEEQSQSRTLFRNRVERLQEDLTRVVQDTQSEQADSREREHKLLSNLALVEDALSQERRHRSKAEADLDTMEKENRANLHYKRGLEDAEKDISRLNDLVASLRDENRLLDTKSFELSRELDHVQKSKEAEIGVSTARLQAELESTKTQLHSIRTDSDAQINRLQSRLDHAELDLEDQKAKHDALLSETIEAHKEAIRESNERRESGLEDQHQVHEKKLNDLRERHTRELHNSFDNRTRLEHQLNERLSLGEDKNKHLQSRIADLEDRLDVAKSALRAAAEAALAKGINLPTPAPSVVASPPQRATSASISYAKGTDLPEKISPQALRESIMVLQDQLQNREMKIEQLEAELATVDKEAPNKIKERDTEIGWLRELLSVRTDDLQDLITTLAQPDFDRETVKDAAIRLRANLQMEQQLKERAHSGLTSSLPSISSLTSYAQSPKALPMAAVAALSNWRKARDTSIGALSDFATGIGSQTPSRSTVGSPASILSGIMTPPSTTQRQSLSGERSAPPPSMRPLAAAAQARKGAAEARPLRAYNSQPRALSNRQQEKRPEDSQPFPPLRDESPHTPTQSKRPSLDFADDVDEDASPLDGRHTQHLEEPEPISG</sequence>
<reference evidence="4 5" key="1">
    <citation type="submission" date="2023-08" db="EMBL/GenBank/DDBJ databases">
        <title>Black Yeasts Isolated from many extreme environments.</title>
        <authorList>
            <person name="Coleine C."/>
            <person name="Stajich J.E."/>
            <person name="Selbmann L."/>
        </authorList>
    </citation>
    <scope>NUCLEOTIDE SEQUENCE [LARGE SCALE GENOMIC DNA]</scope>
    <source>
        <strain evidence="4 5">CCFEE 5792</strain>
    </source>
</reference>
<feature type="compositionally biased region" description="Polar residues" evidence="3">
    <location>
        <begin position="1081"/>
        <end position="1093"/>
    </location>
</feature>
<feature type="region of interest" description="Disordered" evidence="3">
    <location>
        <begin position="741"/>
        <end position="762"/>
    </location>
</feature>
<feature type="compositionally biased region" description="Basic and acidic residues" evidence="3">
    <location>
        <begin position="647"/>
        <end position="662"/>
    </location>
</feature>
<feature type="compositionally biased region" description="Basic and acidic residues" evidence="3">
    <location>
        <begin position="806"/>
        <end position="815"/>
    </location>
</feature>
<dbReference type="RefSeq" id="XP_064707038.1">
    <property type="nucleotide sequence ID" value="XM_064845493.1"/>
</dbReference>
<feature type="compositionally biased region" description="Basic and acidic residues" evidence="3">
    <location>
        <begin position="2206"/>
        <end position="2215"/>
    </location>
</feature>
<name>A0AAV9NBQ7_9EURO</name>
<feature type="compositionally biased region" description="Basic and acidic residues" evidence="3">
    <location>
        <begin position="133"/>
        <end position="142"/>
    </location>
</feature>
<feature type="compositionally biased region" description="Pro residues" evidence="3">
    <location>
        <begin position="237"/>
        <end position="246"/>
    </location>
</feature>
<feature type="coiled-coil region" evidence="2">
    <location>
        <begin position="1494"/>
        <end position="1633"/>
    </location>
</feature>
<feature type="region of interest" description="Disordered" evidence="3">
    <location>
        <begin position="1807"/>
        <end position="1826"/>
    </location>
</feature>
<feature type="compositionally biased region" description="Polar residues" evidence="3">
    <location>
        <begin position="942"/>
        <end position="958"/>
    </location>
</feature>
<feature type="region of interest" description="Disordered" evidence="3">
    <location>
        <begin position="2083"/>
        <end position="2221"/>
    </location>
</feature>
<feature type="coiled-coil region" evidence="2">
    <location>
        <begin position="1666"/>
        <end position="1724"/>
    </location>
</feature>
<comment type="caution">
    <text evidence="4">The sequence shown here is derived from an EMBL/GenBank/DDBJ whole genome shotgun (WGS) entry which is preliminary data.</text>
</comment>
<feature type="compositionally biased region" description="Polar residues" evidence="3">
    <location>
        <begin position="2151"/>
        <end position="2161"/>
    </location>
</feature>
<feature type="compositionally biased region" description="Basic and acidic residues" evidence="3">
    <location>
        <begin position="617"/>
        <end position="638"/>
    </location>
</feature>
<accession>A0AAV9NBQ7</accession>
<feature type="compositionally biased region" description="Basic and acidic residues" evidence="3">
    <location>
        <begin position="1129"/>
        <end position="1144"/>
    </location>
</feature>
<feature type="compositionally biased region" description="Acidic residues" evidence="3">
    <location>
        <begin position="2194"/>
        <end position="2203"/>
    </location>
</feature>
<dbReference type="EMBL" id="JAVRRD010000011">
    <property type="protein sequence ID" value="KAK5053913.1"/>
    <property type="molecule type" value="Genomic_DNA"/>
</dbReference>